<feature type="DNA-binding region" description="OmpR/PhoB-type" evidence="7">
    <location>
        <begin position="127"/>
        <end position="222"/>
    </location>
</feature>
<dbReference type="InterPro" id="IPR011006">
    <property type="entry name" value="CheY-like_superfamily"/>
</dbReference>
<accession>A0A8J6PKX5</accession>
<dbReference type="PROSITE" id="PS50110">
    <property type="entry name" value="RESPONSE_REGULATORY"/>
    <property type="match status" value="1"/>
</dbReference>
<dbReference type="SUPFAM" id="SSF52172">
    <property type="entry name" value="CheY-like"/>
    <property type="match status" value="1"/>
</dbReference>
<proteinExistence type="predicted"/>
<dbReference type="GO" id="GO:0032993">
    <property type="term" value="C:protein-DNA complex"/>
    <property type="evidence" value="ECO:0007669"/>
    <property type="project" value="TreeGrafter"/>
</dbReference>
<evidence type="ECO:0000259" key="9">
    <source>
        <dbReference type="PROSITE" id="PS51755"/>
    </source>
</evidence>
<dbReference type="SMART" id="SM00862">
    <property type="entry name" value="Trans_reg_C"/>
    <property type="match status" value="1"/>
</dbReference>
<feature type="domain" description="Response regulatory" evidence="8">
    <location>
        <begin position="6"/>
        <end position="119"/>
    </location>
</feature>
<keyword evidence="3" id="KW-0805">Transcription regulation</keyword>
<evidence type="ECO:0000313" key="10">
    <source>
        <dbReference type="EMBL" id="MBD0413227.1"/>
    </source>
</evidence>
<protein>
    <submittedName>
        <fullName evidence="10">Response regulator transcription factor</fullName>
    </submittedName>
</protein>
<reference evidence="10" key="1">
    <citation type="submission" date="2020-09" db="EMBL/GenBank/DDBJ databases">
        <title>Genome seq and assembly of Tianweitania sp.</title>
        <authorList>
            <person name="Chhetri G."/>
        </authorList>
    </citation>
    <scope>NUCLEOTIDE SEQUENCE</scope>
    <source>
        <strain evidence="10">Rool2</strain>
    </source>
</reference>
<keyword evidence="4 7" id="KW-0238">DNA-binding</keyword>
<evidence type="ECO:0000256" key="6">
    <source>
        <dbReference type="PROSITE-ProRule" id="PRU00169"/>
    </source>
</evidence>
<dbReference type="Gene3D" id="3.40.50.2300">
    <property type="match status" value="1"/>
</dbReference>
<feature type="domain" description="OmpR/PhoB-type" evidence="9">
    <location>
        <begin position="127"/>
        <end position="222"/>
    </location>
</feature>
<dbReference type="PANTHER" id="PTHR48111:SF1">
    <property type="entry name" value="TWO-COMPONENT RESPONSE REGULATOR ORR33"/>
    <property type="match status" value="1"/>
</dbReference>
<dbReference type="InterPro" id="IPR016032">
    <property type="entry name" value="Sig_transdc_resp-reg_C-effctor"/>
</dbReference>
<organism evidence="10 11">
    <name type="scientific">Oryzicola mucosus</name>
    <dbReference type="NCBI Taxonomy" id="2767425"/>
    <lineage>
        <taxon>Bacteria</taxon>
        <taxon>Pseudomonadati</taxon>
        <taxon>Pseudomonadota</taxon>
        <taxon>Alphaproteobacteria</taxon>
        <taxon>Hyphomicrobiales</taxon>
        <taxon>Phyllobacteriaceae</taxon>
        <taxon>Oryzicola</taxon>
    </lineage>
</organism>
<gene>
    <name evidence="10" type="ORF">ICI42_00970</name>
</gene>
<dbReference type="InterPro" id="IPR039420">
    <property type="entry name" value="WalR-like"/>
</dbReference>
<evidence type="ECO:0000313" key="11">
    <source>
        <dbReference type="Proteomes" id="UP000643405"/>
    </source>
</evidence>
<evidence type="ECO:0000256" key="4">
    <source>
        <dbReference type="ARBA" id="ARBA00023125"/>
    </source>
</evidence>
<dbReference type="Pfam" id="PF00486">
    <property type="entry name" value="Trans_reg_C"/>
    <property type="match status" value="1"/>
</dbReference>
<evidence type="ECO:0000256" key="1">
    <source>
        <dbReference type="ARBA" id="ARBA00022553"/>
    </source>
</evidence>
<comment type="caution">
    <text evidence="6">Lacks conserved residue(s) required for the propagation of feature annotation.</text>
</comment>
<dbReference type="Proteomes" id="UP000643405">
    <property type="component" value="Unassembled WGS sequence"/>
</dbReference>
<dbReference type="PANTHER" id="PTHR48111">
    <property type="entry name" value="REGULATOR OF RPOS"/>
    <property type="match status" value="1"/>
</dbReference>
<dbReference type="EMBL" id="JACVVX010000001">
    <property type="protein sequence ID" value="MBD0413227.1"/>
    <property type="molecule type" value="Genomic_DNA"/>
</dbReference>
<dbReference type="GO" id="GO:0006355">
    <property type="term" value="P:regulation of DNA-templated transcription"/>
    <property type="evidence" value="ECO:0007669"/>
    <property type="project" value="InterPro"/>
</dbReference>
<evidence type="ECO:0000259" key="8">
    <source>
        <dbReference type="PROSITE" id="PS50110"/>
    </source>
</evidence>
<evidence type="ECO:0000256" key="2">
    <source>
        <dbReference type="ARBA" id="ARBA00023012"/>
    </source>
</evidence>
<dbReference type="GO" id="GO:0000976">
    <property type="term" value="F:transcription cis-regulatory region binding"/>
    <property type="evidence" value="ECO:0007669"/>
    <property type="project" value="TreeGrafter"/>
</dbReference>
<evidence type="ECO:0000256" key="5">
    <source>
        <dbReference type="ARBA" id="ARBA00023163"/>
    </source>
</evidence>
<dbReference type="GO" id="GO:0000156">
    <property type="term" value="F:phosphorelay response regulator activity"/>
    <property type="evidence" value="ECO:0007669"/>
    <property type="project" value="TreeGrafter"/>
</dbReference>
<comment type="caution">
    <text evidence="10">The sequence shown here is derived from an EMBL/GenBank/DDBJ whole genome shotgun (WGS) entry which is preliminary data.</text>
</comment>
<dbReference type="PROSITE" id="PS51755">
    <property type="entry name" value="OMPR_PHOB"/>
    <property type="match status" value="1"/>
</dbReference>
<evidence type="ECO:0000256" key="7">
    <source>
        <dbReference type="PROSITE-ProRule" id="PRU01091"/>
    </source>
</evidence>
<dbReference type="Gene3D" id="1.10.10.10">
    <property type="entry name" value="Winged helix-like DNA-binding domain superfamily/Winged helix DNA-binding domain"/>
    <property type="match status" value="1"/>
</dbReference>
<sequence>MRARPLIALVNIADAIADELANHLERRGYDVRFAAAAWEAEGLLAARGLDVVVLGDGIPAAAARDLLRRFGGEDGPAFILISATGDLLDKVLALELGAADVVESPLVVRELAARIGGLLSRRGRGTTELLVLETATVDLRSALVMHSKGDEDILSPGQIALLRLFIAHPRKVLTRDDIIAAAPAESADAFDRSIDSRIVRLRRKLNTDSITTIRGAGYRFDPPMQMHAKAVSADGVSDAQD</sequence>
<dbReference type="GO" id="GO:0005829">
    <property type="term" value="C:cytosol"/>
    <property type="evidence" value="ECO:0007669"/>
    <property type="project" value="TreeGrafter"/>
</dbReference>
<keyword evidence="11" id="KW-1185">Reference proteome</keyword>
<dbReference type="SUPFAM" id="SSF46894">
    <property type="entry name" value="C-terminal effector domain of the bipartite response regulators"/>
    <property type="match status" value="1"/>
</dbReference>
<dbReference type="CDD" id="cd00383">
    <property type="entry name" value="trans_reg_C"/>
    <property type="match status" value="1"/>
</dbReference>
<keyword evidence="2" id="KW-0902">Two-component regulatory system</keyword>
<dbReference type="RefSeq" id="WP_188162677.1">
    <property type="nucleotide sequence ID" value="NZ_JACVVX010000001.1"/>
</dbReference>
<dbReference type="InterPro" id="IPR001867">
    <property type="entry name" value="OmpR/PhoB-type_DNA-bd"/>
</dbReference>
<keyword evidence="1" id="KW-0597">Phosphoprotein</keyword>
<evidence type="ECO:0000256" key="3">
    <source>
        <dbReference type="ARBA" id="ARBA00023015"/>
    </source>
</evidence>
<dbReference type="InterPro" id="IPR001789">
    <property type="entry name" value="Sig_transdc_resp-reg_receiver"/>
</dbReference>
<dbReference type="InterPro" id="IPR036388">
    <property type="entry name" value="WH-like_DNA-bd_sf"/>
</dbReference>
<dbReference type="AlphaFoldDB" id="A0A8J6PKX5"/>
<name>A0A8J6PKX5_9HYPH</name>
<keyword evidence="5" id="KW-0804">Transcription</keyword>